<evidence type="ECO:0000313" key="2">
    <source>
        <dbReference type="EMBL" id="KMU76452.1"/>
    </source>
</evidence>
<gene>
    <name evidence="2" type="ORF">CISG_01185</name>
</gene>
<dbReference type="EMBL" id="DS268120">
    <property type="protein sequence ID" value="KMU76452.1"/>
    <property type="molecule type" value="Genomic_DNA"/>
</dbReference>
<accession>A0A0J8TRS5</accession>
<name>A0A0J8TRS5_COCIT</name>
<dbReference type="SUPFAM" id="SSF46689">
    <property type="entry name" value="Homeodomain-like"/>
    <property type="match status" value="1"/>
</dbReference>
<evidence type="ECO:0000313" key="3">
    <source>
        <dbReference type="Proteomes" id="UP000054559"/>
    </source>
</evidence>
<sequence>MNIRTNLRLFGSKRPPPNCGGHPQSMTPPMLEALCDHLTEKPGLYLEEMAVFLYDEFDVSISLSNL</sequence>
<organism evidence="2 3">
    <name type="scientific">Coccidioides immitis RMSCC 3703</name>
    <dbReference type="NCBI Taxonomy" id="454286"/>
    <lineage>
        <taxon>Eukaryota</taxon>
        <taxon>Fungi</taxon>
        <taxon>Dikarya</taxon>
        <taxon>Ascomycota</taxon>
        <taxon>Pezizomycotina</taxon>
        <taxon>Eurotiomycetes</taxon>
        <taxon>Eurotiomycetidae</taxon>
        <taxon>Onygenales</taxon>
        <taxon>Onygenaceae</taxon>
        <taxon>Coccidioides</taxon>
    </lineage>
</organism>
<protein>
    <submittedName>
        <fullName evidence="2">Uncharacterized protein</fullName>
    </submittedName>
</protein>
<evidence type="ECO:0000256" key="1">
    <source>
        <dbReference type="SAM" id="MobiDB-lite"/>
    </source>
</evidence>
<dbReference type="OrthoDB" id="4368392at2759"/>
<dbReference type="AlphaFoldDB" id="A0A0J8TRS5"/>
<dbReference type="InterPro" id="IPR009057">
    <property type="entry name" value="Homeodomain-like_sf"/>
</dbReference>
<dbReference type="STRING" id="454286.A0A0J8TRS5"/>
<proteinExistence type="predicted"/>
<feature type="region of interest" description="Disordered" evidence="1">
    <location>
        <begin position="1"/>
        <end position="25"/>
    </location>
</feature>
<reference evidence="3" key="1">
    <citation type="journal article" date="2010" name="Genome Res.">
        <title>Population genomic sequencing of Coccidioides fungi reveals recent hybridization and transposon control.</title>
        <authorList>
            <person name="Neafsey D.E."/>
            <person name="Barker B.M."/>
            <person name="Sharpton T.J."/>
            <person name="Stajich J.E."/>
            <person name="Park D.J."/>
            <person name="Whiston E."/>
            <person name="Hung C.-Y."/>
            <person name="McMahan C."/>
            <person name="White J."/>
            <person name="Sykes S."/>
            <person name="Heiman D."/>
            <person name="Young S."/>
            <person name="Zeng Q."/>
            <person name="Abouelleil A."/>
            <person name="Aftuck L."/>
            <person name="Bessette D."/>
            <person name="Brown A."/>
            <person name="FitzGerald M."/>
            <person name="Lui A."/>
            <person name="Macdonald J.P."/>
            <person name="Priest M."/>
            <person name="Orbach M.J."/>
            <person name="Galgiani J.N."/>
            <person name="Kirkland T.N."/>
            <person name="Cole G.T."/>
            <person name="Birren B.W."/>
            <person name="Henn M.R."/>
            <person name="Taylor J.W."/>
            <person name="Rounsley S.D."/>
        </authorList>
    </citation>
    <scope>NUCLEOTIDE SEQUENCE [LARGE SCALE GENOMIC DNA]</scope>
    <source>
        <strain evidence="3">RMSCC 3703</strain>
    </source>
</reference>
<dbReference type="Proteomes" id="UP000054559">
    <property type="component" value="Unassembled WGS sequence"/>
</dbReference>